<dbReference type="RefSeq" id="WP_192279113.1">
    <property type="nucleotide sequence ID" value="NZ_JACZDF010000003.1"/>
</dbReference>
<accession>A0ABR9DTA9</accession>
<protein>
    <submittedName>
        <fullName evidence="1">Uncharacterized protein</fullName>
    </submittedName>
</protein>
<gene>
    <name evidence="1" type="ORF">IGS67_06900</name>
</gene>
<comment type="caution">
    <text evidence="1">The sequence shown here is derived from an EMBL/GenBank/DDBJ whole genome shotgun (WGS) entry which is preliminary data.</text>
</comment>
<sequence length="510" mass="56177">MRPDDAARTRDLREFRRSFHERFASVPDDEGGFYDAVDRLPDVAYLALRQGATPAQAARRLNDEWDALAESGAYASDDELASWLAEHGPASHDGLIAWVDDAADDGPPSEAEPRLRVVRTPSDAGRTALPAILDLWPGLLHGVVRLPGGTVLVTEVWAQWSQGPSRVLGDDESTLEMYVEHVEMLDPAPWPTDAEAWDQVGLDWAFYAEDRWVDVLGGATFDWYVEADDIETLLRPHLRPADLRRAVAAARGRLEVDELVPAGSRGRHGLVEIVARTCEPTDAPGFDPENYRLLRRRLFVETCPRPTGTCDHAGRRVVVARTDDEVRTRVDALLREVGATPRARWVDELAARFDVVVPGVPLRIGWYGPERPSDRFTYASAAPTDRPMCGSVDAGAGQPEPGDVLLPGGLVLRTDPATGAVRGAWLRRRPWRRRARRRLPSLPDAAWSITLDRVAADAPGRAVARRGDVWAGGRVDDVPLYRVGDDLWLAIGSSGALAGWVVRRGGRQAR</sequence>
<name>A0ABR9DTA9_9MICO</name>
<proteinExistence type="predicted"/>
<organism evidence="1 2">
    <name type="scientific">Flavimobilis rhizosphaerae</name>
    <dbReference type="NCBI Taxonomy" id="2775421"/>
    <lineage>
        <taxon>Bacteria</taxon>
        <taxon>Bacillati</taxon>
        <taxon>Actinomycetota</taxon>
        <taxon>Actinomycetes</taxon>
        <taxon>Micrococcales</taxon>
        <taxon>Jonesiaceae</taxon>
        <taxon>Flavimobilis</taxon>
    </lineage>
</organism>
<dbReference type="EMBL" id="JACZDF010000003">
    <property type="protein sequence ID" value="MBD9699220.1"/>
    <property type="molecule type" value="Genomic_DNA"/>
</dbReference>
<reference evidence="1 2" key="1">
    <citation type="submission" date="2020-09" db="EMBL/GenBank/DDBJ databases">
        <title>Flavimobilis rhizosphaerae sp. nov., isolated from rhizosphere soil of Spartina alterniflora.</title>
        <authorList>
            <person name="Hanqin C."/>
        </authorList>
    </citation>
    <scope>NUCLEOTIDE SEQUENCE [LARGE SCALE GENOMIC DNA]</scope>
    <source>
        <strain evidence="1 2">GY 10621</strain>
    </source>
</reference>
<dbReference type="Proteomes" id="UP000642107">
    <property type="component" value="Unassembled WGS sequence"/>
</dbReference>
<evidence type="ECO:0000313" key="2">
    <source>
        <dbReference type="Proteomes" id="UP000642107"/>
    </source>
</evidence>
<keyword evidence="2" id="KW-1185">Reference proteome</keyword>
<evidence type="ECO:0000313" key="1">
    <source>
        <dbReference type="EMBL" id="MBD9699220.1"/>
    </source>
</evidence>